<dbReference type="GO" id="GO:0016020">
    <property type="term" value="C:membrane"/>
    <property type="evidence" value="ECO:0007669"/>
    <property type="project" value="GOC"/>
</dbReference>
<dbReference type="PANTHER" id="PTHR31302">
    <property type="entry name" value="TRANSMEMBRANE PROTEIN WITH METALLOPHOSPHOESTERASE DOMAIN-RELATED"/>
    <property type="match status" value="1"/>
</dbReference>
<dbReference type="SUPFAM" id="SSF56300">
    <property type="entry name" value="Metallo-dependent phosphatases"/>
    <property type="match status" value="1"/>
</dbReference>
<feature type="domain" description="Calcineurin-like phosphoesterase" evidence="3">
    <location>
        <begin position="47"/>
        <end position="217"/>
    </location>
</feature>
<evidence type="ECO:0000256" key="1">
    <source>
        <dbReference type="ARBA" id="ARBA00022723"/>
    </source>
</evidence>
<dbReference type="Proteomes" id="UP000030008">
    <property type="component" value="Unassembled WGS sequence"/>
</dbReference>
<protein>
    <submittedName>
        <fullName evidence="4">Phosphoesterase</fullName>
    </submittedName>
</protein>
<keyword evidence="1" id="KW-0479">Metal-binding</keyword>
<dbReference type="AlphaFoldDB" id="A0A099IC30"/>
<dbReference type="PANTHER" id="PTHR31302:SF31">
    <property type="entry name" value="PHOSPHODIESTERASE YAEI"/>
    <property type="match status" value="1"/>
</dbReference>
<name>A0A099IC30_CLOIN</name>
<keyword evidence="2" id="KW-0378">Hydrolase</keyword>
<proteinExistence type="predicted"/>
<dbReference type="Pfam" id="PF00149">
    <property type="entry name" value="Metallophos"/>
    <property type="match status" value="1"/>
</dbReference>
<accession>A0A099IC30</accession>
<organism evidence="4 5">
    <name type="scientific">Clostridium innocuum</name>
    <dbReference type="NCBI Taxonomy" id="1522"/>
    <lineage>
        <taxon>Bacteria</taxon>
        <taxon>Bacillati</taxon>
        <taxon>Bacillota</taxon>
        <taxon>Clostridia</taxon>
        <taxon>Eubacteriales</taxon>
        <taxon>Clostridiaceae</taxon>
        <taxon>Clostridium</taxon>
    </lineage>
</organism>
<dbReference type="InterPro" id="IPR004843">
    <property type="entry name" value="Calcineurin-like_PHP"/>
</dbReference>
<evidence type="ECO:0000313" key="5">
    <source>
        <dbReference type="Proteomes" id="UP000030008"/>
    </source>
</evidence>
<dbReference type="GO" id="GO:0008758">
    <property type="term" value="F:UDP-2,3-diacylglucosamine hydrolase activity"/>
    <property type="evidence" value="ECO:0007669"/>
    <property type="project" value="TreeGrafter"/>
</dbReference>
<evidence type="ECO:0000313" key="4">
    <source>
        <dbReference type="EMBL" id="KGJ55101.1"/>
    </source>
</evidence>
<dbReference type="GO" id="GO:0009245">
    <property type="term" value="P:lipid A biosynthetic process"/>
    <property type="evidence" value="ECO:0007669"/>
    <property type="project" value="TreeGrafter"/>
</dbReference>
<dbReference type="InterPro" id="IPR029052">
    <property type="entry name" value="Metallo-depent_PP-like"/>
</dbReference>
<sequence length="286" mass="31909">MKKKTYTVAGAAFTAAALALSYHENRCLDVCHLRVRSAKLPASFAGFRIVQLSDLHTTRFGYHQKHLLRKIRMSAPDIIVITGDLIDRRRTAKNTMQPVVQLIKQAVTVAPVYYVPGNHEAVSSVYPHLKQVLLDYGVQVLENSKLELSRKEESISILGLKDKKFYPYASDRYFMNLHNLMQTVDTSFSILLSHRPEHFADYAREGVSLAFCGHAHGGQIVVPKLGALYAPDQGIFPSYTDGAYELNGCTMVVSRGLGNSRAPQRINNRPQVMVVTLQMEGNTACK</sequence>
<dbReference type="CDD" id="cd07385">
    <property type="entry name" value="MPP_YkuE_C"/>
    <property type="match status" value="1"/>
</dbReference>
<comment type="caution">
    <text evidence="4">The sequence shown here is derived from an EMBL/GenBank/DDBJ whole genome shotgun (WGS) entry which is preliminary data.</text>
</comment>
<evidence type="ECO:0000259" key="3">
    <source>
        <dbReference type="Pfam" id="PF00149"/>
    </source>
</evidence>
<dbReference type="RefSeq" id="WP_044903369.1">
    <property type="nucleotide sequence ID" value="NZ_JAQCQO010000007.1"/>
</dbReference>
<dbReference type="EMBL" id="JQIF01000001">
    <property type="protein sequence ID" value="KGJ55101.1"/>
    <property type="molecule type" value="Genomic_DNA"/>
</dbReference>
<dbReference type="InterPro" id="IPR051158">
    <property type="entry name" value="Metallophosphoesterase_sf"/>
</dbReference>
<dbReference type="GO" id="GO:0046872">
    <property type="term" value="F:metal ion binding"/>
    <property type="evidence" value="ECO:0007669"/>
    <property type="project" value="UniProtKB-KW"/>
</dbReference>
<reference evidence="4 5" key="1">
    <citation type="submission" date="2014-08" db="EMBL/GenBank/DDBJ databases">
        <title>Clostridium innocuum, an unnegligible vancomycin-resistant pathogen causing extra-intestinal infections.</title>
        <authorList>
            <person name="Feng Y."/>
            <person name="Chiu C.-H."/>
        </authorList>
    </citation>
    <scope>NUCLEOTIDE SEQUENCE [LARGE SCALE GENOMIC DNA]</scope>
    <source>
        <strain evidence="4 5">AN88</strain>
    </source>
</reference>
<evidence type="ECO:0000256" key="2">
    <source>
        <dbReference type="ARBA" id="ARBA00022801"/>
    </source>
</evidence>
<gene>
    <name evidence="4" type="ORF">CIAN88_00560</name>
</gene>
<dbReference type="Gene3D" id="3.60.21.10">
    <property type="match status" value="1"/>
</dbReference>